<dbReference type="SUPFAM" id="SSF52540">
    <property type="entry name" value="P-loop containing nucleoside triphosphate hydrolases"/>
    <property type="match status" value="1"/>
</dbReference>
<dbReference type="EMBL" id="JBBYAK010000003">
    <property type="protein sequence ID" value="MEL3959535.1"/>
    <property type="molecule type" value="Genomic_DNA"/>
</dbReference>
<evidence type="ECO:0000313" key="3">
    <source>
        <dbReference type="Proteomes" id="UP001459714"/>
    </source>
</evidence>
<organism evidence="2 3">
    <name type="scientific">Caldifermentibacillus hisashii</name>
    <dbReference type="NCBI Taxonomy" id="996558"/>
    <lineage>
        <taxon>Bacteria</taxon>
        <taxon>Bacillati</taxon>
        <taxon>Bacillota</taxon>
        <taxon>Bacilli</taxon>
        <taxon>Bacillales</taxon>
        <taxon>Bacillaceae</taxon>
        <taxon>Caldifermentibacillus</taxon>
    </lineage>
</organism>
<keyword evidence="2" id="KW-0067">ATP-binding</keyword>
<feature type="compositionally biased region" description="Acidic residues" evidence="1">
    <location>
        <begin position="870"/>
        <end position="884"/>
    </location>
</feature>
<evidence type="ECO:0000313" key="2">
    <source>
        <dbReference type="EMBL" id="MEL3959535.1"/>
    </source>
</evidence>
<dbReference type="InterPro" id="IPR051162">
    <property type="entry name" value="T4SS_component"/>
</dbReference>
<gene>
    <name evidence="2" type="ORF">NST17_20495</name>
</gene>
<sequence length="894" mass="101897">MKTAILDFPIKHIDGNLVFSKDGRVTAYYQVSGFNYDFLDHDDKFIPFQSQLAFLYNNKSDLHYVVEPFPTNIEEILDNTIEDIKQRNYLLKENGIEFMKATKKALINRKNMTETSEYLQFFGVQLNPGKNRYGDENAGLGLINSVKELFKGMNESVNRANGLHANDILEDEILMWHDQSDMVMENLRSAYNCIIRPLQTAETVYLIEKEFSVTLNNSDVPFRRTFFSGMLVEGVDDDGYVQKAIRPVEKSFLDVQDTNIEEHTPTTLKFSKIVNDEIVDLYVKYLVVSDMDSVNYFPNFEWLYNIQSKLKFPVGVSIRAYYQSNERITKRLSNKLLEYDDQRKEAYKAGATTDLSLDLSQKGTIQAEAYFKKSGQPAYACSFVFKVTATSKKELETRYKILKDELVKYGIKVVSPYGEQISLLVERLLGSRQINNDYKIECDSGILAGMMFGATTNIGDNRGFYIGFTERLHRPVFIQPDLAAKSFEGLGNIEDSISAIVAGATGKGKSVFMNLFTYLSVLTGSEAIIIDPKGDRKDWKSLPMIPEEYISLWTLGESKDDAGCLDPFRTSVDIDEGKAIALDILSYLTSTDIKDVEYTILNEAIEYVGETSDPCIGAVIDYLVHLYINRPEGMSDKRYVALEGLKDALLTLKNQPLSVLLFGEVGQNYRTLNVNKPLQVLMVQNLNLPDIETKNLRPSQKISEAILISITAFTKQYMFTQDRSKHKIILQDEASTIDRSPIGRELMDFIIRKGRYYNTTLLKGSQNATDHGNDVANVGMKFSFGLRTRKEAMEMLEFLNLPQTEGNLNKLRSLQKGKCLFQDIYGRTAVIYIDPVFNDILQAFDSSTSTEEERERERRRRDGIKNTSIPDDEETEESYEPETVEMEKEMQEVS</sequence>
<evidence type="ECO:0000256" key="1">
    <source>
        <dbReference type="SAM" id="MobiDB-lite"/>
    </source>
</evidence>
<dbReference type="InterPro" id="IPR027417">
    <property type="entry name" value="P-loop_NTPase"/>
</dbReference>
<feature type="region of interest" description="Disordered" evidence="1">
    <location>
        <begin position="846"/>
        <end position="894"/>
    </location>
</feature>
<feature type="compositionally biased region" description="Basic and acidic residues" evidence="1">
    <location>
        <begin position="885"/>
        <end position="894"/>
    </location>
</feature>
<keyword evidence="2" id="KW-0547">Nucleotide-binding</keyword>
<reference evidence="2 3" key="1">
    <citation type="submission" date="2024-03" db="EMBL/GenBank/DDBJ databases">
        <title>Bacilli Hybrid Assemblies.</title>
        <authorList>
            <person name="Kovac J."/>
        </authorList>
    </citation>
    <scope>NUCLEOTIDE SEQUENCE [LARGE SCALE GENOMIC DNA]</scope>
    <source>
        <strain evidence="2 3">FSL M8-0022</strain>
    </source>
</reference>
<dbReference type="Gene3D" id="3.40.50.300">
    <property type="entry name" value="P-loop containing nucleotide triphosphate hydrolases"/>
    <property type="match status" value="2"/>
</dbReference>
<dbReference type="GO" id="GO:0005524">
    <property type="term" value="F:ATP binding"/>
    <property type="evidence" value="ECO:0007669"/>
    <property type="project" value="UniProtKB-KW"/>
</dbReference>
<dbReference type="PANTHER" id="PTHR30121:SF6">
    <property type="entry name" value="SLR6007 PROTEIN"/>
    <property type="match status" value="1"/>
</dbReference>
<protein>
    <submittedName>
        <fullName evidence="2">ATP-binding protein</fullName>
    </submittedName>
</protein>
<dbReference type="RefSeq" id="WP_269919982.1">
    <property type="nucleotide sequence ID" value="NZ_JANUVP010000034.1"/>
</dbReference>
<accession>A0ABU9K687</accession>
<name>A0ABU9K687_9BACI</name>
<keyword evidence="3" id="KW-1185">Reference proteome</keyword>
<dbReference type="PANTHER" id="PTHR30121">
    <property type="entry name" value="UNCHARACTERIZED PROTEIN YJGR-RELATED"/>
    <property type="match status" value="1"/>
</dbReference>
<dbReference type="Pfam" id="PF12846">
    <property type="entry name" value="AAA_10"/>
    <property type="match status" value="1"/>
</dbReference>
<dbReference type="Proteomes" id="UP001459714">
    <property type="component" value="Unassembled WGS sequence"/>
</dbReference>
<comment type="caution">
    <text evidence="2">The sequence shown here is derived from an EMBL/GenBank/DDBJ whole genome shotgun (WGS) entry which is preliminary data.</text>
</comment>
<proteinExistence type="predicted"/>